<dbReference type="SUPFAM" id="SSF46589">
    <property type="entry name" value="tRNA-binding arm"/>
    <property type="match status" value="1"/>
</dbReference>
<keyword evidence="5" id="KW-0808">Transferase</keyword>
<dbReference type="InterPro" id="IPR010978">
    <property type="entry name" value="tRNA-bd_arm"/>
</dbReference>
<evidence type="ECO:0000256" key="11">
    <source>
        <dbReference type="ARBA" id="ARBA00032233"/>
    </source>
</evidence>
<evidence type="ECO:0000256" key="1">
    <source>
        <dbReference type="ARBA" id="ARBA00009943"/>
    </source>
</evidence>
<dbReference type="InterPro" id="IPR016181">
    <property type="entry name" value="Acyl_CoA_acyltransferase"/>
</dbReference>
<evidence type="ECO:0000256" key="3">
    <source>
        <dbReference type="ARBA" id="ARBA00016236"/>
    </source>
</evidence>
<dbReference type="EMBL" id="CTEN01000002">
    <property type="protein sequence ID" value="CQR24906.1"/>
    <property type="molecule type" value="Genomic_DNA"/>
</dbReference>
<dbReference type="Pfam" id="PF02388">
    <property type="entry name" value="FemAB"/>
    <property type="match status" value="1"/>
</dbReference>
<evidence type="ECO:0000256" key="10">
    <source>
        <dbReference type="ARBA" id="ARBA00030706"/>
    </source>
</evidence>
<proteinExistence type="inferred from homology"/>
<dbReference type="GO" id="GO:0009252">
    <property type="term" value="P:peptidoglycan biosynthetic process"/>
    <property type="evidence" value="ECO:0007669"/>
    <property type="project" value="UniProtKB-KW"/>
</dbReference>
<keyword evidence="7" id="KW-0573">Peptidoglycan synthesis</keyword>
<organism evidence="13 14">
    <name type="scientific">Streptococcus varani</name>
    <dbReference type="NCBI Taxonomy" id="1608583"/>
    <lineage>
        <taxon>Bacteria</taxon>
        <taxon>Bacillati</taxon>
        <taxon>Bacillota</taxon>
        <taxon>Bacilli</taxon>
        <taxon>Lactobacillales</taxon>
        <taxon>Streptococcaceae</taxon>
        <taxon>Streptococcus</taxon>
    </lineage>
</organism>
<evidence type="ECO:0000256" key="5">
    <source>
        <dbReference type="ARBA" id="ARBA00022679"/>
    </source>
</evidence>
<evidence type="ECO:0000256" key="9">
    <source>
        <dbReference type="ARBA" id="ARBA00023316"/>
    </source>
</evidence>
<comment type="similarity">
    <text evidence="1">Belongs to the FemABX family.</text>
</comment>
<name>A0A0E4H4Z0_9STRE</name>
<dbReference type="RefSeq" id="WP_093650496.1">
    <property type="nucleotide sequence ID" value="NZ_CTEN01000002.1"/>
</dbReference>
<evidence type="ECO:0000256" key="8">
    <source>
        <dbReference type="ARBA" id="ARBA00023315"/>
    </source>
</evidence>
<dbReference type="PROSITE" id="PS51191">
    <property type="entry name" value="FEMABX"/>
    <property type="match status" value="1"/>
</dbReference>
<dbReference type="Proteomes" id="UP000198604">
    <property type="component" value="Unassembled WGS sequence"/>
</dbReference>
<protein>
    <recommendedName>
        <fullName evidence="3">Aminoacyltransferase FemA</fullName>
        <ecNumber evidence="2">2.3.2.17</ecNumber>
    </recommendedName>
    <alternativeName>
        <fullName evidence="11">Factor essential for expression of methicillin resistance A</fullName>
    </alternativeName>
    <alternativeName>
        <fullName evidence="10">N-acetylmuramoyl-L-alanyl-D-glutamyl-L-lysyl-(N6-glycyl)-D-alanyl-D-alanine-diphosphoundecaprenyl-N-acetylglucosamine:glycine glycyltransferase</fullName>
    </alternativeName>
</protein>
<dbReference type="AlphaFoldDB" id="A0A0E4H4Z0"/>
<gene>
    <name evidence="13" type="primary">murN</name>
    <name evidence="13" type="ORF">BN1356_01258</name>
</gene>
<keyword evidence="4" id="KW-0963">Cytoplasm</keyword>
<keyword evidence="14" id="KW-1185">Reference proteome</keyword>
<dbReference type="GO" id="GO:0016755">
    <property type="term" value="F:aminoacyltransferase activity"/>
    <property type="evidence" value="ECO:0007669"/>
    <property type="project" value="InterPro"/>
</dbReference>
<evidence type="ECO:0000256" key="2">
    <source>
        <dbReference type="ARBA" id="ARBA00012466"/>
    </source>
</evidence>
<dbReference type="SUPFAM" id="SSF55729">
    <property type="entry name" value="Acyl-CoA N-acyltransferases (Nat)"/>
    <property type="match status" value="2"/>
</dbReference>
<dbReference type="PANTHER" id="PTHR36174:SF2">
    <property type="entry name" value="AMINOACYLTRANSFERASE FEMA"/>
    <property type="match status" value="1"/>
</dbReference>
<evidence type="ECO:0000256" key="4">
    <source>
        <dbReference type="ARBA" id="ARBA00022490"/>
    </source>
</evidence>
<reference evidence="14" key="1">
    <citation type="submission" date="2015-03" db="EMBL/GenBank/DDBJ databases">
        <authorList>
            <person name="Urmite Genomes"/>
        </authorList>
    </citation>
    <scope>NUCLEOTIDE SEQUENCE [LARGE SCALE GENOMIC DNA]</scope>
    <source>
        <strain evidence="14">FF10</strain>
    </source>
</reference>
<dbReference type="OrthoDB" id="2303924at2"/>
<evidence type="ECO:0000256" key="12">
    <source>
        <dbReference type="ARBA" id="ARBA00047483"/>
    </source>
</evidence>
<dbReference type="Gene3D" id="1.20.58.90">
    <property type="match status" value="1"/>
</dbReference>
<dbReference type="GO" id="GO:0008360">
    <property type="term" value="P:regulation of cell shape"/>
    <property type="evidence" value="ECO:0007669"/>
    <property type="project" value="UniProtKB-KW"/>
</dbReference>
<sequence>MTLKQLSLGDYQDFIEQQSDYSFLQSKEMAILLEKKKMTVRPMGLIKNGQVKVAGLLYSIPMTGGLHMEINSGPVIADEAFVTEFYKEIQRFAKDNGALQLILKPYQTYQTFDSQGKASSPERKELIDQLTNLGFQFDGLQTGYPGGEPDWHYVKDLSDLQQENLIASFSKKGKPLVKKTNSFGIKIERLKRNQLDRFSKITAATSDRREYQDKPLAYYEDFFDSFGEKADFLIASINFQVYHDNLLAGKAKLKEKLAGIQADLDNNPNSRKKQNEYREISSQIETFHVRLTEAMEWMMQYGKEDIDLAASLFIYTPAEMVYLFSGSLPEFNKFYAPVALQEYAMRKALDLKIPFYNFLGVQGIFDGSDGVLRFKQNFNGYIVRKMGNFRYYPKPLKFKVLQGIKKILGR</sequence>
<keyword evidence="9" id="KW-0961">Cell wall biogenesis/degradation</keyword>
<evidence type="ECO:0000256" key="7">
    <source>
        <dbReference type="ARBA" id="ARBA00022984"/>
    </source>
</evidence>
<keyword evidence="8" id="KW-0012">Acyltransferase</keyword>
<dbReference type="InterPro" id="IPR050644">
    <property type="entry name" value="PG_Glycine_Bridge_Synth"/>
</dbReference>
<comment type="catalytic activity">
    <reaction evidence="12">
        <text>beta-D-GlcNAc-(1-&gt;4)-Mur2Ac(oyl-L-Ala-D-isoglutaminyl-L-Lys-(N(6)-Gly)-D-Ala-D-Ala)-di-trans,octa-cis-undecaprenyl diphosphate + 2 glycyl-tRNA(Gly) = MurNAc-L-Ala-D-isoglutaminyl-L-Lys-(N(6)-tri-Gly)-D-Ala-D-Ala-diphospho-di-trans,octa-cis-undecaprenyl-GlcNAc + 2 tRNA(Gly) + 2 H(+)</text>
        <dbReference type="Rhea" id="RHEA:30439"/>
        <dbReference type="Rhea" id="RHEA-COMP:9664"/>
        <dbReference type="Rhea" id="RHEA-COMP:9683"/>
        <dbReference type="ChEBI" id="CHEBI:15378"/>
        <dbReference type="ChEBI" id="CHEBI:62234"/>
        <dbReference type="ChEBI" id="CHEBI:62235"/>
        <dbReference type="ChEBI" id="CHEBI:78442"/>
        <dbReference type="ChEBI" id="CHEBI:78522"/>
        <dbReference type="EC" id="2.3.2.17"/>
    </reaction>
</comment>
<evidence type="ECO:0000313" key="14">
    <source>
        <dbReference type="Proteomes" id="UP000198604"/>
    </source>
</evidence>
<dbReference type="GO" id="GO:0000166">
    <property type="term" value="F:nucleotide binding"/>
    <property type="evidence" value="ECO:0007669"/>
    <property type="project" value="InterPro"/>
</dbReference>
<evidence type="ECO:0000313" key="13">
    <source>
        <dbReference type="EMBL" id="CQR24906.1"/>
    </source>
</evidence>
<dbReference type="Gene3D" id="3.40.630.30">
    <property type="match status" value="2"/>
</dbReference>
<dbReference type="InterPro" id="IPR003447">
    <property type="entry name" value="FEMABX"/>
</dbReference>
<dbReference type="PANTHER" id="PTHR36174">
    <property type="entry name" value="LIPID II:GLYCINE GLYCYLTRANSFERASE"/>
    <property type="match status" value="1"/>
</dbReference>
<keyword evidence="6" id="KW-0133">Cell shape</keyword>
<dbReference type="EC" id="2.3.2.17" evidence="2"/>
<evidence type="ECO:0000256" key="6">
    <source>
        <dbReference type="ARBA" id="ARBA00022960"/>
    </source>
</evidence>
<accession>A0A0E4H4Z0</accession>
<dbReference type="GO" id="GO:0071555">
    <property type="term" value="P:cell wall organization"/>
    <property type="evidence" value="ECO:0007669"/>
    <property type="project" value="UniProtKB-KW"/>
</dbReference>
<dbReference type="STRING" id="1608583.BN1356_01258"/>